<evidence type="ECO:0000256" key="5">
    <source>
        <dbReference type="ARBA" id="ARBA00023049"/>
    </source>
</evidence>
<feature type="region of interest" description="Disordered" evidence="8">
    <location>
        <begin position="238"/>
        <end position="408"/>
    </location>
</feature>
<keyword evidence="1 6" id="KW-0645">Protease</keyword>
<keyword evidence="7" id="KW-0732">Signal</keyword>
<evidence type="ECO:0000256" key="7">
    <source>
        <dbReference type="RuleBase" id="RU361183"/>
    </source>
</evidence>
<feature type="binding site" evidence="6">
    <location>
        <position position="162"/>
    </location>
    <ligand>
        <name>Zn(2+)</name>
        <dbReference type="ChEBI" id="CHEBI:29105"/>
        <note>catalytic</note>
    </ligand>
</feature>
<feature type="compositionally biased region" description="Basic and acidic residues" evidence="8">
    <location>
        <begin position="440"/>
        <end position="458"/>
    </location>
</feature>
<evidence type="ECO:0000256" key="8">
    <source>
        <dbReference type="SAM" id="MobiDB-lite"/>
    </source>
</evidence>
<dbReference type="InterPro" id="IPR006026">
    <property type="entry name" value="Peptidase_Metallo"/>
</dbReference>
<name>A0A1W0WNF5_HYPEX</name>
<evidence type="ECO:0000313" key="11">
    <source>
        <dbReference type="Proteomes" id="UP000192578"/>
    </source>
</evidence>
<dbReference type="OrthoDB" id="291007at2759"/>
<comment type="caution">
    <text evidence="10">The sequence shown here is derived from an EMBL/GenBank/DDBJ whole genome shotgun (WGS) entry which is preliminary data.</text>
</comment>
<dbReference type="InterPro" id="IPR001506">
    <property type="entry name" value="Peptidase_M12A"/>
</dbReference>
<evidence type="ECO:0000256" key="3">
    <source>
        <dbReference type="ARBA" id="ARBA00022801"/>
    </source>
</evidence>
<dbReference type="Gene3D" id="3.40.390.10">
    <property type="entry name" value="Collagenase (Catalytic Domain)"/>
    <property type="match status" value="1"/>
</dbReference>
<feature type="signal peptide" evidence="7">
    <location>
        <begin position="1"/>
        <end position="22"/>
    </location>
</feature>
<dbReference type="GO" id="GO:0004222">
    <property type="term" value="F:metalloendopeptidase activity"/>
    <property type="evidence" value="ECO:0007669"/>
    <property type="project" value="UniProtKB-UniRule"/>
</dbReference>
<dbReference type="AlphaFoldDB" id="A0A1W0WNF5"/>
<dbReference type="Proteomes" id="UP000192578">
    <property type="component" value="Unassembled WGS sequence"/>
</dbReference>
<keyword evidence="5 6" id="KW-0482">Metalloprotease</keyword>
<evidence type="ECO:0000259" key="9">
    <source>
        <dbReference type="PROSITE" id="PS51864"/>
    </source>
</evidence>
<dbReference type="Pfam" id="PF01400">
    <property type="entry name" value="Astacin"/>
    <property type="match status" value="1"/>
</dbReference>
<keyword evidence="2 6" id="KW-0479">Metal-binding</keyword>
<evidence type="ECO:0000256" key="2">
    <source>
        <dbReference type="ARBA" id="ARBA00022723"/>
    </source>
</evidence>
<dbReference type="EC" id="3.4.24.-" evidence="7"/>
<keyword evidence="3 6" id="KW-0378">Hydrolase</keyword>
<gene>
    <name evidence="10" type="ORF">BV898_09081</name>
</gene>
<dbReference type="InterPro" id="IPR024079">
    <property type="entry name" value="MetalloPept_cat_dom_sf"/>
</dbReference>
<comment type="caution">
    <text evidence="6">Lacks conserved residue(s) required for the propagation of feature annotation.</text>
</comment>
<evidence type="ECO:0000256" key="6">
    <source>
        <dbReference type="PROSITE-ProRule" id="PRU01211"/>
    </source>
</evidence>
<feature type="binding site" evidence="6">
    <location>
        <position position="158"/>
    </location>
    <ligand>
        <name>Zn(2+)</name>
        <dbReference type="ChEBI" id="CHEBI:29105"/>
        <note>catalytic</note>
    </ligand>
</feature>
<feature type="active site" evidence="6">
    <location>
        <position position="159"/>
    </location>
</feature>
<feature type="compositionally biased region" description="Polar residues" evidence="8">
    <location>
        <begin position="421"/>
        <end position="438"/>
    </location>
</feature>
<evidence type="ECO:0000313" key="10">
    <source>
        <dbReference type="EMBL" id="OQV16725.1"/>
    </source>
</evidence>
<dbReference type="GO" id="GO:0008270">
    <property type="term" value="F:zinc ion binding"/>
    <property type="evidence" value="ECO:0007669"/>
    <property type="project" value="UniProtKB-UniRule"/>
</dbReference>
<dbReference type="PANTHER" id="PTHR10127">
    <property type="entry name" value="DISCOIDIN, CUB, EGF, LAMININ , AND ZINC METALLOPROTEASE DOMAIN CONTAINING"/>
    <property type="match status" value="1"/>
</dbReference>
<feature type="compositionally biased region" description="Polar residues" evidence="8">
    <location>
        <begin position="263"/>
        <end position="272"/>
    </location>
</feature>
<organism evidence="10 11">
    <name type="scientific">Hypsibius exemplaris</name>
    <name type="common">Freshwater tardigrade</name>
    <dbReference type="NCBI Taxonomy" id="2072580"/>
    <lineage>
        <taxon>Eukaryota</taxon>
        <taxon>Metazoa</taxon>
        <taxon>Ecdysozoa</taxon>
        <taxon>Tardigrada</taxon>
        <taxon>Eutardigrada</taxon>
        <taxon>Parachela</taxon>
        <taxon>Hypsibioidea</taxon>
        <taxon>Hypsibiidae</taxon>
        <taxon>Hypsibius</taxon>
    </lineage>
</organism>
<dbReference type="SMART" id="SM00235">
    <property type="entry name" value="ZnMc"/>
    <property type="match status" value="1"/>
</dbReference>
<evidence type="ECO:0000256" key="4">
    <source>
        <dbReference type="ARBA" id="ARBA00022833"/>
    </source>
</evidence>
<feature type="compositionally biased region" description="Acidic residues" evidence="8">
    <location>
        <begin position="276"/>
        <end position="285"/>
    </location>
</feature>
<dbReference type="GO" id="GO:0006508">
    <property type="term" value="P:proteolysis"/>
    <property type="evidence" value="ECO:0007669"/>
    <property type="project" value="UniProtKB-KW"/>
</dbReference>
<dbReference type="PROSITE" id="PS51864">
    <property type="entry name" value="ASTACIN"/>
    <property type="match status" value="1"/>
</dbReference>
<feature type="compositionally biased region" description="Acidic residues" evidence="8">
    <location>
        <begin position="353"/>
        <end position="362"/>
    </location>
</feature>
<evidence type="ECO:0000256" key="1">
    <source>
        <dbReference type="ARBA" id="ARBA00022670"/>
    </source>
</evidence>
<accession>A0A1W0WNF5</accession>
<feature type="compositionally biased region" description="Pro residues" evidence="8">
    <location>
        <begin position="251"/>
        <end position="260"/>
    </location>
</feature>
<reference evidence="11" key="1">
    <citation type="submission" date="2017-01" db="EMBL/GenBank/DDBJ databases">
        <title>Comparative genomics of anhydrobiosis in the tardigrade Hypsibius dujardini.</title>
        <authorList>
            <person name="Yoshida Y."/>
            <person name="Koutsovoulos G."/>
            <person name="Laetsch D."/>
            <person name="Stevens L."/>
            <person name="Kumar S."/>
            <person name="Horikawa D."/>
            <person name="Ishino K."/>
            <person name="Komine S."/>
            <person name="Tomita M."/>
            <person name="Blaxter M."/>
            <person name="Arakawa K."/>
        </authorList>
    </citation>
    <scope>NUCLEOTIDE SEQUENCE [LARGE SCALE GENOMIC DNA]</scope>
    <source>
        <strain evidence="11">Z151</strain>
    </source>
</reference>
<feature type="domain" description="Peptidase M12A" evidence="9">
    <location>
        <begin position="60"/>
        <end position="188"/>
    </location>
</feature>
<keyword evidence="4 6" id="KW-0862">Zinc</keyword>
<feature type="binding site" evidence="6">
    <location>
        <position position="168"/>
    </location>
    <ligand>
        <name>Zn(2+)</name>
        <dbReference type="ChEBI" id="CHEBI:29105"/>
        <note>catalytic</note>
    </ligand>
</feature>
<proteinExistence type="predicted"/>
<dbReference type="PANTHER" id="PTHR10127:SF780">
    <property type="entry name" value="METALLOENDOPEPTIDASE"/>
    <property type="match status" value="1"/>
</dbReference>
<feature type="region of interest" description="Disordered" evidence="8">
    <location>
        <begin position="421"/>
        <end position="458"/>
    </location>
</feature>
<keyword evidence="11" id="KW-1185">Reference proteome</keyword>
<feature type="compositionally biased region" description="Low complexity" evidence="8">
    <location>
        <begin position="311"/>
        <end position="320"/>
    </location>
</feature>
<comment type="cofactor">
    <cofactor evidence="6 7">
        <name>Zn(2+)</name>
        <dbReference type="ChEBI" id="CHEBI:29105"/>
    </cofactor>
    <text evidence="6 7">Binds 1 zinc ion per subunit.</text>
</comment>
<dbReference type="PRINTS" id="PR00480">
    <property type="entry name" value="ASTACIN"/>
</dbReference>
<feature type="chain" id="PRO_5011820193" description="Metalloendopeptidase" evidence="7">
    <location>
        <begin position="23"/>
        <end position="458"/>
    </location>
</feature>
<protein>
    <recommendedName>
        <fullName evidence="7">Metalloendopeptidase</fullName>
        <ecNumber evidence="7">3.4.24.-</ecNumber>
    </recommendedName>
</protein>
<dbReference type="EMBL" id="MTYJ01000070">
    <property type="protein sequence ID" value="OQV16725.1"/>
    <property type="molecule type" value="Genomic_DNA"/>
</dbReference>
<dbReference type="SUPFAM" id="SSF55486">
    <property type="entry name" value="Metalloproteases ('zincins'), catalytic domain"/>
    <property type="match status" value="1"/>
</dbReference>
<sequence length="458" mass="50311">MSWAYVTAIAMGVLIATKELDAANVPSYYLMNDRLFEGDIAGIDGAVIASSLTNRKKAQNGLTDQRSRWVNGVIPYYIAEGFNLKQQGIILHAMDDFSSQTCIKFQPLSNDPDSILFQATPSRDDCGNSQVGRKGGVQTVFLSVADDRDCVSKGIIQHELMHVVGFLHEQARSDRNDFVNINKNNLDPEVLQKNFLDWSAVEVNGVRLPLRLRLHHALPEGRLPQGRLLLDDPSEKEWAQYETGGQNQNQPLPPPPPPMRAPSQRTKVSISSLIEEPNDGGDDDQSTTAGLKNAQTRRIKTGSSQSILKPSDQGSDTSTDGGDDDNVGPPVRPSARTTRRTTRPSVPVTEAPPTDDDQDGEDPGTQAPTQRTSRPRRIAQRPPAAATDNGGDTSNVWPSYLQPGPRRTCEDAVISGQDCRTCTTSTGNGASTWKQQCLTREPDFEERSWHPRDPAKHR</sequence>